<keyword evidence="6" id="KW-0862">Zinc</keyword>
<dbReference type="PANTHER" id="PTHR30616:SF2">
    <property type="entry name" value="PURINE NUCLEOSIDE PHOSPHORYLASE LACC1"/>
    <property type="match status" value="1"/>
</dbReference>
<name>Q1N001_9GAMM</name>
<keyword evidence="4" id="KW-0479">Metal-binding</keyword>
<dbReference type="Gene3D" id="3.60.140.10">
    <property type="entry name" value="CNF1/YfiH-like putative cysteine hydrolases"/>
    <property type="match status" value="1"/>
</dbReference>
<evidence type="ECO:0000313" key="11">
    <source>
        <dbReference type="EMBL" id="EAT11562.1"/>
    </source>
</evidence>
<evidence type="ECO:0000256" key="5">
    <source>
        <dbReference type="ARBA" id="ARBA00022801"/>
    </source>
</evidence>
<dbReference type="SUPFAM" id="SSF64438">
    <property type="entry name" value="CNF1/YfiH-like putative cysteine hydrolases"/>
    <property type="match status" value="1"/>
</dbReference>
<keyword evidence="12" id="KW-1185">Reference proteome</keyword>
<evidence type="ECO:0000256" key="9">
    <source>
        <dbReference type="ARBA" id="ARBA00049893"/>
    </source>
</evidence>
<evidence type="ECO:0000256" key="2">
    <source>
        <dbReference type="ARBA" id="ARBA00007353"/>
    </source>
</evidence>
<evidence type="ECO:0000256" key="6">
    <source>
        <dbReference type="ARBA" id="ARBA00022833"/>
    </source>
</evidence>
<dbReference type="RefSeq" id="WP_007019173.1">
    <property type="nucleotide sequence ID" value="NZ_CH724121.1"/>
</dbReference>
<evidence type="ECO:0000256" key="7">
    <source>
        <dbReference type="ARBA" id="ARBA00047989"/>
    </source>
</evidence>
<dbReference type="NCBIfam" id="TIGR00726">
    <property type="entry name" value="peptidoglycan editing factor PgeF"/>
    <property type="match status" value="1"/>
</dbReference>
<dbReference type="HOGENOM" id="CLU_065784_1_1_6"/>
<keyword evidence="5" id="KW-0378">Hydrolase</keyword>
<comment type="caution">
    <text evidence="11">The sequence shown here is derived from an EMBL/GenBank/DDBJ whole genome shotgun (WGS) entry which is preliminary data.</text>
</comment>
<dbReference type="GO" id="GO:0016787">
    <property type="term" value="F:hydrolase activity"/>
    <property type="evidence" value="ECO:0007669"/>
    <property type="project" value="UniProtKB-KW"/>
</dbReference>
<evidence type="ECO:0000256" key="4">
    <source>
        <dbReference type="ARBA" id="ARBA00022723"/>
    </source>
</evidence>
<dbReference type="InterPro" id="IPR038371">
    <property type="entry name" value="Cu_polyphenol_OxRdtase_sf"/>
</dbReference>
<dbReference type="AlphaFoldDB" id="Q1N001"/>
<protein>
    <recommendedName>
        <fullName evidence="10">Purine nucleoside phosphorylase</fullName>
    </recommendedName>
</protein>
<evidence type="ECO:0000313" key="12">
    <source>
        <dbReference type="Proteomes" id="UP000004263"/>
    </source>
</evidence>
<evidence type="ECO:0000256" key="3">
    <source>
        <dbReference type="ARBA" id="ARBA00022679"/>
    </source>
</evidence>
<comment type="catalytic activity">
    <reaction evidence="1">
        <text>inosine + phosphate = alpha-D-ribose 1-phosphate + hypoxanthine</text>
        <dbReference type="Rhea" id="RHEA:27646"/>
        <dbReference type="ChEBI" id="CHEBI:17368"/>
        <dbReference type="ChEBI" id="CHEBI:17596"/>
        <dbReference type="ChEBI" id="CHEBI:43474"/>
        <dbReference type="ChEBI" id="CHEBI:57720"/>
        <dbReference type="EC" id="2.4.2.1"/>
    </reaction>
    <physiologicalReaction direction="left-to-right" evidence="1">
        <dbReference type="Rhea" id="RHEA:27647"/>
    </physiologicalReaction>
</comment>
<organism evidence="11 12">
    <name type="scientific">Bermanella marisrubri</name>
    <dbReference type="NCBI Taxonomy" id="207949"/>
    <lineage>
        <taxon>Bacteria</taxon>
        <taxon>Pseudomonadati</taxon>
        <taxon>Pseudomonadota</taxon>
        <taxon>Gammaproteobacteria</taxon>
        <taxon>Oceanospirillales</taxon>
        <taxon>Oceanospirillaceae</taxon>
        <taxon>Bermanella</taxon>
    </lineage>
</organism>
<dbReference type="Pfam" id="PF02578">
    <property type="entry name" value="Cu-oxidase_4"/>
    <property type="match status" value="1"/>
</dbReference>
<comment type="catalytic activity">
    <reaction evidence="8">
        <text>adenosine + phosphate = alpha-D-ribose 1-phosphate + adenine</text>
        <dbReference type="Rhea" id="RHEA:27642"/>
        <dbReference type="ChEBI" id="CHEBI:16335"/>
        <dbReference type="ChEBI" id="CHEBI:16708"/>
        <dbReference type="ChEBI" id="CHEBI:43474"/>
        <dbReference type="ChEBI" id="CHEBI:57720"/>
        <dbReference type="EC" id="2.4.2.1"/>
    </reaction>
    <physiologicalReaction direction="left-to-right" evidence="8">
        <dbReference type="Rhea" id="RHEA:27643"/>
    </physiologicalReaction>
</comment>
<dbReference type="CDD" id="cd16833">
    <property type="entry name" value="YfiH"/>
    <property type="match status" value="1"/>
</dbReference>
<sequence length="240" mass="26132">MYSADWPVPKHIKTLITTRDGGVSSAPYDSLNLGHHVEDDPQAVKENRSRLYQHLPGEPAWLQQVHGTVVVDANTAQSGIEADAVFSDSPAAVCAVMTADCLPVLFTNVQGTKVAAAHAGWKGLMEGVLEATLSKFSGDDVIIAYLGPAIGPNAFEVGPEVRDGFIERNADAESCFRASSNKGKWLGDMYALARIRLLAQGVKRIYGGMECTFTQEDKYFSYRRDGMTGRMASCIWIENQ</sequence>
<evidence type="ECO:0000256" key="10">
    <source>
        <dbReference type="RuleBase" id="RU361274"/>
    </source>
</evidence>
<keyword evidence="3" id="KW-0808">Transferase</keyword>
<comment type="catalytic activity">
    <reaction evidence="7">
        <text>adenosine + H2O + H(+) = inosine + NH4(+)</text>
        <dbReference type="Rhea" id="RHEA:24408"/>
        <dbReference type="ChEBI" id="CHEBI:15377"/>
        <dbReference type="ChEBI" id="CHEBI:15378"/>
        <dbReference type="ChEBI" id="CHEBI:16335"/>
        <dbReference type="ChEBI" id="CHEBI:17596"/>
        <dbReference type="ChEBI" id="CHEBI:28938"/>
        <dbReference type="EC" id="3.5.4.4"/>
    </reaction>
    <physiologicalReaction direction="left-to-right" evidence="7">
        <dbReference type="Rhea" id="RHEA:24409"/>
    </physiologicalReaction>
</comment>
<evidence type="ECO:0000256" key="8">
    <source>
        <dbReference type="ARBA" id="ARBA00048968"/>
    </source>
</evidence>
<evidence type="ECO:0000256" key="1">
    <source>
        <dbReference type="ARBA" id="ARBA00000553"/>
    </source>
</evidence>
<reference evidence="11 12" key="1">
    <citation type="submission" date="2006-03" db="EMBL/GenBank/DDBJ databases">
        <authorList>
            <person name="Pinhassi J."/>
            <person name="Pedros-Alio C."/>
            <person name="Ferriera S."/>
            <person name="Johnson J."/>
            <person name="Kravitz S."/>
            <person name="Halpern A."/>
            <person name="Remington K."/>
            <person name="Beeson K."/>
            <person name="Tran B."/>
            <person name="Rogers Y.-H."/>
            <person name="Friedman R."/>
            <person name="Venter J.C."/>
        </authorList>
    </citation>
    <scope>NUCLEOTIDE SEQUENCE [LARGE SCALE GENOMIC DNA]</scope>
    <source>
        <strain evidence="11 12">RED65</strain>
    </source>
</reference>
<comment type="catalytic activity">
    <reaction evidence="9">
        <text>S-methyl-5'-thioadenosine + phosphate = 5-(methylsulfanyl)-alpha-D-ribose 1-phosphate + adenine</text>
        <dbReference type="Rhea" id="RHEA:11852"/>
        <dbReference type="ChEBI" id="CHEBI:16708"/>
        <dbReference type="ChEBI" id="CHEBI:17509"/>
        <dbReference type="ChEBI" id="CHEBI:43474"/>
        <dbReference type="ChEBI" id="CHEBI:58533"/>
        <dbReference type="EC" id="2.4.2.28"/>
    </reaction>
    <physiologicalReaction direction="left-to-right" evidence="9">
        <dbReference type="Rhea" id="RHEA:11853"/>
    </physiologicalReaction>
</comment>
<dbReference type="PANTHER" id="PTHR30616">
    <property type="entry name" value="UNCHARACTERIZED PROTEIN YFIH"/>
    <property type="match status" value="1"/>
</dbReference>
<accession>Q1N001</accession>
<dbReference type="InterPro" id="IPR011324">
    <property type="entry name" value="Cytotoxic_necrot_fac-like_cat"/>
</dbReference>
<dbReference type="Proteomes" id="UP000004263">
    <property type="component" value="Unassembled WGS sequence"/>
</dbReference>
<proteinExistence type="inferred from homology"/>
<dbReference type="GO" id="GO:0017061">
    <property type="term" value="F:S-methyl-5-thioadenosine phosphorylase activity"/>
    <property type="evidence" value="ECO:0007669"/>
    <property type="project" value="UniProtKB-EC"/>
</dbReference>
<dbReference type="GO" id="GO:0005507">
    <property type="term" value="F:copper ion binding"/>
    <property type="evidence" value="ECO:0007669"/>
    <property type="project" value="TreeGrafter"/>
</dbReference>
<comment type="similarity">
    <text evidence="2 10">Belongs to the purine nucleoside phosphorylase YfiH/LACC1 family.</text>
</comment>
<dbReference type="InterPro" id="IPR003730">
    <property type="entry name" value="Cu_polyphenol_OxRdtase"/>
</dbReference>
<dbReference type="EMBL" id="AAQH01000016">
    <property type="protein sequence ID" value="EAT11562.1"/>
    <property type="molecule type" value="Genomic_DNA"/>
</dbReference>
<gene>
    <name evidence="11" type="ORF">RED65_02789</name>
</gene>
<dbReference type="STRING" id="207949.RED65_02789"/>
<dbReference type="OrthoDB" id="4279at2"/>